<dbReference type="GO" id="GO:0016491">
    <property type="term" value="F:oxidoreductase activity"/>
    <property type="evidence" value="ECO:0007669"/>
    <property type="project" value="UniProtKB-KW"/>
</dbReference>
<evidence type="ECO:0000256" key="1">
    <source>
        <dbReference type="ARBA" id="ARBA00023002"/>
    </source>
</evidence>
<keyword evidence="2" id="KW-0472">Membrane</keyword>
<keyword evidence="4" id="KW-1185">Reference proteome</keyword>
<evidence type="ECO:0000313" key="3">
    <source>
        <dbReference type="EMBL" id="KAK5643736.1"/>
    </source>
</evidence>
<dbReference type="Proteomes" id="UP001329430">
    <property type="component" value="Chromosome 5"/>
</dbReference>
<accession>A0AAN7VDV3</accession>
<proteinExistence type="predicted"/>
<feature type="transmembrane region" description="Helical" evidence="2">
    <location>
        <begin position="7"/>
        <end position="30"/>
    </location>
</feature>
<organism evidence="3 4">
    <name type="scientific">Pyrocoelia pectoralis</name>
    <dbReference type="NCBI Taxonomy" id="417401"/>
    <lineage>
        <taxon>Eukaryota</taxon>
        <taxon>Metazoa</taxon>
        <taxon>Ecdysozoa</taxon>
        <taxon>Arthropoda</taxon>
        <taxon>Hexapoda</taxon>
        <taxon>Insecta</taxon>
        <taxon>Pterygota</taxon>
        <taxon>Neoptera</taxon>
        <taxon>Endopterygota</taxon>
        <taxon>Coleoptera</taxon>
        <taxon>Polyphaga</taxon>
        <taxon>Elateriformia</taxon>
        <taxon>Elateroidea</taxon>
        <taxon>Lampyridae</taxon>
        <taxon>Lampyrinae</taxon>
        <taxon>Pyrocoelia</taxon>
    </lineage>
</organism>
<dbReference type="Gene3D" id="3.40.50.720">
    <property type="entry name" value="NAD(P)-binding Rossmann-like Domain"/>
    <property type="match status" value="1"/>
</dbReference>
<dbReference type="PANTHER" id="PTHR43157:SF31">
    <property type="entry name" value="PHOSPHATIDYLINOSITOL-GLYCAN BIOSYNTHESIS CLASS F PROTEIN"/>
    <property type="match status" value="1"/>
</dbReference>
<gene>
    <name evidence="3" type="ORF">RI129_007581</name>
</gene>
<dbReference type="EMBL" id="JAVRBK010000005">
    <property type="protein sequence ID" value="KAK5643736.1"/>
    <property type="molecule type" value="Genomic_DNA"/>
</dbReference>
<keyword evidence="1" id="KW-0560">Oxidoreductase</keyword>
<dbReference type="SUPFAM" id="SSF51735">
    <property type="entry name" value="NAD(P)-binding Rossmann-fold domains"/>
    <property type="match status" value="1"/>
</dbReference>
<evidence type="ECO:0000313" key="4">
    <source>
        <dbReference type="Proteomes" id="UP001329430"/>
    </source>
</evidence>
<dbReference type="PRINTS" id="PR00081">
    <property type="entry name" value="GDHRDH"/>
</dbReference>
<keyword evidence="2" id="KW-0812">Transmembrane</keyword>
<dbReference type="InterPro" id="IPR036291">
    <property type="entry name" value="NAD(P)-bd_dom_sf"/>
</dbReference>
<name>A0AAN7VDV3_9COLE</name>
<evidence type="ECO:0000256" key="2">
    <source>
        <dbReference type="SAM" id="Phobius"/>
    </source>
</evidence>
<comment type="caution">
    <text evidence="3">The sequence shown here is derived from an EMBL/GenBank/DDBJ whole genome shotgun (WGS) entry which is preliminary data.</text>
</comment>
<sequence>MIIYILYFCLILFALCLVCLMLLGAFLILVRLRTKWNTSPVCLVGKTVIVTGANSGIGYCTAHEFATRGAKVILACRSMSRAEKAKRKMMEATQNRNIHVRIVDFASLKSIREFVKEVKESEERLDILVNNAGAILNDETTVDGLSKTIQVNGLGPFLLTLLLLDLMKKSKSSRIVNVASLTIYYAKIDINNLNYYSKSIFSRISIFNYANAKLCNLILMNDLARRLKGTGVIINSVDPGLVYTGIGRRFTAVGKILFVCVQLFLRSSREGAQSSIYAALSRRMEQVTGKYIMNSKITWVPSIANNELFAKELWEKCLSVLQITNEERLIIQKI</sequence>
<dbReference type="InterPro" id="IPR002347">
    <property type="entry name" value="SDR_fam"/>
</dbReference>
<keyword evidence="2" id="KW-1133">Transmembrane helix</keyword>
<dbReference type="Pfam" id="PF00106">
    <property type="entry name" value="adh_short"/>
    <property type="match status" value="1"/>
</dbReference>
<dbReference type="AlphaFoldDB" id="A0AAN7VDV3"/>
<reference evidence="3 4" key="1">
    <citation type="journal article" date="2024" name="Insects">
        <title>An Improved Chromosome-Level Genome Assembly of the Firefly Pyrocoelia pectoralis.</title>
        <authorList>
            <person name="Fu X."/>
            <person name="Meyer-Rochow V.B."/>
            <person name="Ballantyne L."/>
            <person name="Zhu X."/>
        </authorList>
    </citation>
    <scope>NUCLEOTIDE SEQUENCE [LARGE SCALE GENOMIC DNA]</scope>
    <source>
        <strain evidence="3">XCY_ONT2</strain>
    </source>
</reference>
<protein>
    <submittedName>
        <fullName evidence="3">Uncharacterized protein</fullName>
    </submittedName>
</protein>
<dbReference type="PANTHER" id="PTHR43157">
    <property type="entry name" value="PHOSPHATIDYLINOSITOL-GLYCAN BIOSYNTHESIS CLASS F PROTEIN-RELATED"/>
    <property type="match status" value="1"/>
</dbReference>